<gene>
    <name evidence="2" type="ORF">ACFSUN_06945</name>
</gene>
<dbReference type="SUPFAM" id="SSF54909">
    <property type="entry name" value="Dimeric alpha+beta barrel"/>
    <property type="match status" value="1"/>
</dbReference>
<comment type="caution">
    <text evidence="2">The sequence shown here is derived from an EMBL/GenBank/DDBJ whole genome shotgun (WGS) entry which is preliminary data.</text>
</comment>
<dbReference type="EC" id="1.14.-.-" evidence="2"/>
<dbReference type="EMBL" id="JBHUMX010000014">
    <property type="protein sequence ID" value="MFD2628521.1"/>
    <property type="molecule type" value="Genomic_DNA"/>
</dbReference>
<dbReference type="PROSITE" id="PS51725">
    <property type="entry name" value="ABM"/>
    <property type="match status" value="1"/>
</dbReference>
<feature type="domain" description="ABM" evidence="1">
    <location>
        <begin position="44"/>
        <end position="132"/>
    </location>
</feature>
<dbReference type="InterPro" id="IPR011008">
    <property type="entry name" value="Dimeric_a/b-barrel"/>
</dbReference>
<name>A0ABW5PYU9_9BACI</name>
<sequence length="145" mass="17006">MNIALQYLEGEESLFLSNKGNKVYIDEKEYEIIDESGALKEDAIHVFNYVSVNPASRERFEKRFLNRPKLIEKEKGFLSIRVLRPLTDNTFLILTQWETVKAFQDWQGSKAYQHAHKKRGTKEGLDQEKGVLSEKPYHLLFKTKK</sequence>
<keyword evidence="3" id="KW-1185">Reference proteome</keyword>
<evidence type="ECO:0000313" key="2">
    <source>
        <dbReference type="EMBL" id="MFD2628521.1"/>
    </source>
</evidence>
<protein>
    <submittedName>
        <fullName evidence="2">Antibiotic biosynthesis monooxygenase family protein</fullName>
        <ecNumber evidence="2">1.14.-.-</ecNumber>
    </submittedName>
</protein>
<organism evidence="2 3">
    <name type="scientific">Oceanobacillus kapialis</name>
    <dbReference type="NCBI Taxonomy" id="481353"/>
    <lineage>
        <taxon>Bacteria</taxon>
        <taxon>Bacillati</taxon>
        <taxon>Bacillota</taxon>
        <taxon>Bacilli</taxon>
        <taxon>Bacillales</taxon>
        <taxon>Bacillaceae</taxon>
        <taxon>Oceanobacillus</taxon>
    </lineage>
</organism>
<dbReference type="Pfam" id="PF03992">
    <property type="entry name" value="ABM"/>
    <property type="match status" value="1"/>
</dbReference>
<evidence type="ECO:0000313" key="3">
    <source>
        <dbReference type="Proteomes" id="UP001597451"/>
    </source>
</evidence>
<dbReference type="Gene3D" id="3.30.70.100">
    <property type="match status" value="1"/>
</dbReference>
<dbReference type="Proteomes" id="UP001597451">
    <property type="component" value="Unassembled WGS sequence"/>
</dbReference>
<dbReference type="PANTHER" id="PTHR34474">
    <property type="entry name" value="SIGNAL TRANSDUCTION PROTEIN TRAP"/>
    <property type="match status" value="1"/>
</dbReference>
<accession>A0ABW5PYU9</accession>
<reference evidence="3" key="1">
    <citation type="journal article" date="2019" name="Int. J. Syst. Evol. Microbiol.">
        <title>The Global Catalogue of Microorganisms (GCM) 10K type strain sequencing project: providing services to taxonomists for standard genome sequencing and annotation.</title>
        <authorList>
            <consortium name="The Broad Institute Genomics Platform"/>
            <consortium name="The Broad Institute Genome Sequencing Center for Infectious Disease"/>
            <person name="Wu L."/>
            <person name="Ma J."/>
        </authorList>
    </citation>
    <scope>NUCLEOTIDE SEQUENCE [LARGE SCALE GENOMIC DNA]</scope>
    <source>
        <strain evidence="3">TISTR 1858</strain>
    </source>
</reference>
<dbReference type="PANTHER" id="PTHR34474:SF2">
    <property type="entry name" value="SIGNAL TRANSDUCTION PROTEIN TRAP"/>
    <property type="match status" value="1"/>
</dbReference>
<dbReference type="InterPro" id="IPR050404">
    <property type="entry name" value="Heme-degrading_MO"/>
</dbReference>
<keyword evidence="2" id="KW-0560">Oxidoreductase</keyword>
<dbReference type="RefSeq" id="WP_379561237.1">
    <property type="nucleotide sequence ID" value="NZ_CP085256.1"/>
</dbReference>
<dbReference type="InterPro" id="IPR007138">
    <property type="entry name" value="ABM_dom"/>
</dbReference>
<dbReference type="GO" id="GO:0004497">
    <property type="term" value="F:monooxygenase activity"/>
    <property type="evidence" value="ECO:0007669"/>
    <property type="project" value="UniProtKB-KW"/>
</dbReference>
<evidence type="ECO:0000259" key="1">
    <source>
        <dbReference type="PROSITE" id="PS51725"/>
    </source>
</evidence>
<proteinExistence type="predicted"/>
<keyword evidence="2" id="KW-0503">Monooxygenase</keyword>